<dbReference type="GO" id="GO:0008047">
    <property type="term" value="F:enzyme activator activity"/>
    <property type="evidence" value="ECO:0007669"/>
    <property type="project" value="InterPro"/>
</dbReference>
<evidence type="ECO:0000256" key="1">
    <source>
        <dbReference type="ARBA" id="ARBA00006814"/>
    </source>
</evidence>
<name>A0A5B2XKG3_9PSEU</name>
<dbReference type="Gene3D" id="3.40.50.1450">
    <property type="entry name" value="HybD-like"/>
    <property type="match status" value="1"/>
</dbReference>
<dbReference type="PANTHER" id="PTHR30302">
    <property type="entry name" value="HYDROGENASE 1 MATURATION PROTEASE"/>
    <property type="match status" value="1"/>
</dbReference>
<dbReference type="PRINTS" id="PR00446">
    <property type="entry name" value="HYDRGNUPTAKE"/>
</dbReference>
<keyword evidence="2 5" id="KW-0645">Protease</keyword>
<sequence>MRPTVLVAGVGNIFLGDDGFGVEVARRLSEVDMPDWVRVADYGIRGLHLAYDLVGGEYDLTILADATSRDEPPGTVYVVELDTPAQANPPAGEETAAAARFLDAHGMQPDVVLNLVAMLGGEPGQVLLVGCEPAALEHRMSLSPVVERAVDVAVRAVLDLLDEHGPPSETHPVIETHSVIERHSGIGNRW</sequence>
<gene>
    <name evidence="5" type="ORF">F0L68_10185</name>
</gene>
<dbReference type="InterPro" id="IPR000671">
    <property type="entry name" value="Peptidase_A31"/>
</dbReference>
<evidence type="ECO:0000313" key="6">
    <source>
        <dbReference type="Proteomes" id="UP000323454"/>
    </source>
</evidence>
<protein>
    <submittedName>
        <fullName evidence="5">Hydrogenase maturation protease</fullName>
    </submittedName>
</protein>
<evidence type="ECO:0000256" key="3">
    <source>
        <dbReference type="ARBA" id="ARBA00022750"/>
    </source>
</evidence>
<dbReference type="CDD" id="cd06068">
    <property type="entry name" value="H2MP_like-1"/>
    <property type="match status" value="1"/>
</dbReference>
<dbReference type="RefSeq" id="WP_149849255.1">
    <property type="nucleotide sequence ID" value="NZ_VUOB01000017.1"/>
</dbReference>
<keyword evidence="3" id="KW-0064">Aspartyl protease</keyword>
<dbReference type="Pfam" id="PF01750">
    <property type="entry name" value="HycI"/>
    <property type="match status" value="1"/>
</dbReference>
<dbReference type="SUPFAM" id="SSF53163">
    <property type="entry name" value="HybD-like"/>
    <property type="match status" value="1"/>
</dbReference>
<proteinExistence type="inferred from homology"/>
<evidence type="ECO:0000256" key="4">
    <source>
        <dbReference type="ARBA" id="ARBA00022801"/>
    </source>
</evidence>
<comment type="similarity">
    <text evidence="1">Belongs to the peptidase A31 family.</text>
</comment>
<keyword evidence="4" id="KW-0378">Hydrolase</keyword>
<dbReference type="OrthoDB" id="3828930at2"/>
<reference evidence="5 6" key="1">
    <citation type="submission" date="2019-09" db="EMBL/GenBank/DDBJ databases">
        <title>Goodfellowia gen. nov., a new genus of the Pseudonocardineae related to Actinoalloteichus, containing Goodfellowia coeruleoviolacea gen. nov., comb. nov. gen. nov., comb. nov.</title>
        <authorList>
            <person name="Labeda D."/>
        </authorList>
    </citation>
    <scope>NUCLEOTIDE SEQUENCE [LARGE SCALE GENOMIC DNA]</scope>
    <source>
        <strain evidence="5 6">AN110305</strain>
    </source>
</reference>
<dbReference type="InterPro" id="IPR023430">
    <property type="entry name" value="Pept_HybD-like_dom_sf"/>
</dbReference>
<reference evidence="5 6" key="2">
    <citation type="submission" date="2019-09" db="EMBL/GenBank/DDBJ databases">
        <authorList>
            <person name="Jin C."/>
        </authorList>
    </citation>
    <scope>NUCLEOTIDE SEQUENCE [LARGE SCALE GENOMIC DNA]</scope>
    <source>
        <strain evidence="5 6">AN110305</strain>
    </source>
</reference>
<dbReference type="EMBL" id="VUOB01000017">
    <property type="protein sequence ID" value="KAA2263390.1"/>
    <property type="molecule type" value="Genomic_DNA"/>
</dbReference>
<dbReference type="PANTHER" id="PTHR30302:SF1">
    <property type="entry name" value="HYDROGENASE 2 MATURATION PROTEASE"/>
    <property type="match status" value="1"/>
</dbReference>
<evidence type="ECO:0000256" key="2">
    <source>
        <dbReference type="ARBA" id="ARBA00022670"/>
    </source>
</evidence>
<evidence type="ECO:0000313" key="5">
    <source>
        <dbReference type="EMBL" id="KAA2263390.1"/>
    </source>
</evidence>
<dbReference type="AlphaFoldDB" id="A0A5B2XKG3"/>
<dbReference type="NCBIfam" id="TIGR00072">
    <property type="entry name" value="hydrog_prot"/>
    <property type="match status" value="1"/>
</dbReference>
<accession>A0A5B2XKG3</accession>
<comment type="caution">
    <text evidence="5">The sequence shown here is derived from an EMBL/GenBank/DDBJ whole genome shotgun (WGS) entry which is preliminary data.</text>
</comment>
<dbReference type="GO" id="GO:0016485">
    <property type="term" value="P:protein processing"/>
    <property type="evidence" value="ECO:0007669"/>
    <property type="project" value="TreeGrafter"/>
</dbReference>
<dbReference type="Proteomes" id="UP000323454">
    <property type="component" value="Unassembled WGS sequence"/>
</dbReference>
<dbReference type="GO" id="GO:0004190">
    <property type="term" value="F:aspartic-type endopeptidase activity"/>
    <property type="evidence" value="ECO:0007669"/>
    <property type="project" value="UniProtKB-KW"/>
</dbReference>
<keyword evidence="6" id="KW-1185">Reference proteome</keyword>
<organism evidence="5 6">
    <name type="scientific">Solihabitans fulvus</name>
    <dbReference type="NCBI Taxonomy" id="1892852"/>
    <lineage>
        <taxon>Bacteria</taxon>
        <taxon>Bacillati</taxon>
        <taxon>Actinomycetota</taxon>
        <taxon>Actinomycetes</taxon>
        <taxon>Pseudonocardiales</taxon>
        <taxon>Pseudonocardiaceae</taxon>
        <taxon>Solihabitans</taxon>
    </lineage>
</organism>